<proteinExistence type="predicted"/>
<evidence type="ECO:0000256" key="1">
    <source>
        <dbReference type="SAM" id="MobiDB-lite"/>
    </source>
</evidence>
<feature type="compositionally biased region" description="Basic and acidic residues" evidence="1">
    <location>
        <begin position="1"/>
        <end position="13"/>
    </location>
</feature>
<sequence>MDARVPRNNAERRVRPKLAYRPRKPYLNPPPPSQMDIIRQHVLNTMHEQAEAHEREIAKRQLIEAMQGETRLIKPKKVRRKYQMAAWRSIDDDGKPIENGDFTPATARDLAKLVPVDQSAIVICNPEKAICRIKLKKPEEKIETVAKPRYSTPSHTILFTKKYDKASDLDKVLEELYP</sequence>
<evidence type="ECO:0000313" key="2">
    <source>
        <dbReference type="EMBL" id="KAF1751444.1"/>
    </source>
</evidence>
<dbReference type="GeneID" id="9810839"/>
<protein>
    <submittedName>
        <fullName evidence="2">Uncharacterized protein</fullName>
    </submittedName>
</protein>
<dbReference type="CTD" id="9810839"/>
<comment type="caution">
    <text evidence="2">The sequence shown here is derived from an EMBL/GenBank/DDBJ whole genome shotgun (WGS) entry which is preliminary data.</text>
</comment>
<dbReference type="KEGG" id="crq:GCK72_017998"/>
<evidence type="ECO:0000313" key="3">
    <source>
        <dbReference type="Proteomes" id="UP000483820"/>
    </source>
</evidence>
<dbReference type="RefSeq" id="XP_003112389.2">
    <property type="nucleotide sequence ID" value="XM_003112341.2"/>
</dbReference>
<gene>
    <name evidence="2" type="ORF">GCK72_017998</name>
</gene>
<reference evidence="2 3" key="1">
    <citation type="submission" date="2019-12" db="EMBL/GenBank/DDBJ databases">
        <title>Chromosome-level assembly of the Caenorhabditis remanei genome.</title>
        <authorList>
            <person name="Teterina A.A."/>
            <person name="Willis J.H."/>
            <person name="Phillips P.C."/>
        </authorList>
    </citation>
    <scope>NUCLEOTIDE SEQUENCE [LARGE SCALE GENOMIC DNA]</scope>
    <source>
        <strain evidence="2 3">PX506</strain>
        <tissue evidence="2">Whole organism</tissue>
    </source>
</reference>
<dbReference type="Proteomes" id="UP000483820">
    <property type="component" value="Chromosome V"/>
</dbReference>
<dbReference type="AlphaFoldDB" id="A0A6A5G9W9"/>
<dbReference type="EMBL" id="WUAV01000005">
    <property type="protein sequence ID" value="KAF1751444.1"/>
    <property type="molecule type" value="Genomic_DNA"/>
</dbReference>
<organism evidence="2 3">
    <name type="scientific">Caenorhabditis remanei</name>
    <name type="common">Caenorhabditis vulgaris</name>
    <dbReference type="NCBI Taxonomy" id="31234"/>
    <lineage>
        <taxon>Eukaryota</taxon>
        <taxon>Metazoa</taxon>
        <taxon>Ecdysozoa</taxon>
        <taxon>Nematoda</taxon>
        <taxon>Chromadorea</taxon>
        <taxon>Rhabditida</taxon>
        <taxon>Rhabditina</taxon>
        <taxon>Rhabditomorpha</taxon>
        <taxon>Rhabditoidea</taxon>
        <taxon>Rhabditidae</taxon>
        <taxon>Peloderinae</taxon>
        <taxon>Caenorhabditis</taxon>
    </lineage>
</organism>
<name>A0A6A5G9W9_CAERE</name>
<feature type="compositionally biased region" description="Basic residues" evidence="1">
    <location>
        <begin position="14"/>
        <end position="24"/>
    </location>
</feature>
<accession>A0A6A5G9W9</accession>
<feature type="region of interest" description="Disordered" evidence="1">
    <location>
        <begin position="1"/>
        <end position="33"/>
    </location>
</feature>